<evidence type="ECO:0000256" key="1">
    <source>
        <dbReference type="ARBA" id="ARBA00022617"/>
    </source>
</evidence>
<dbReference type="InterPro" id="IPR014756">
    <property type="entry name" value="Ig_E-set"/>
</dbReference>
<name>A0ABT5UD72_9GAMM</name>
<dbReference type="RefSeq" id="WP_274689367.1">
    <property type="nucleotide sequence ID" value="NZ_JAPMOU010000016.1"/>
</dbReference>
<keyword evidence="3" id="KW-0677">Repeat</keyword>
<dbReference type="PROSITE" id="PS50853">
    <property type="entry name" value="FN3"/>
    <property type="match status" value="2"/>
</dbReference>
<dbReference type="InterPro" id="IPR036116">
    <property type="entry name" value="FN3_sf"/>
</dbReference>
<gene>
    <name evidence="9" type="ORF">ORQ98_13685</name>
</gene>
<dbReference type="InterPro" id="IPR013783">
    <property type="entry name" value="Ig-like_fold"/>
</dbReference>
<evidence type="ECO:0000256" key="2">
    <source>
        <dbReference type="ARBA" id="ARBA00022723"/>
    </source>
</evidence>
<evidence type="ECO:0000259" key="8">
    <source>
        <dbReference type="PROSITE" id="PS51007"/>
    </source>
</evidence>
<dbReference type="Pfam" id="PF07624">
    <property type="entry name" value="PSD2"/>
    <property type="match status" value="1"/>
</dbReference>
<feature type="domain" description="Cytochrome c" evidence="8">
    <location>
        <begin position="425"/>
        <end position="664"/>
    </location>
</feature>
<dbReference type="InterPro" id="IPR036909">
    <property type="entry name" value="Cyt_c-like_dom_sf"/>
</dbReference>
<dbReference type="InterPro" id="IPR013043">
    <property type="entry name" value="DUF1595"/>
</dbReference>
<feature type="compositionally biased region" description="Acidic residues" evidence="6">
    <location>
        <begin position="520"/>
        <end position="534"/>
    </location>
</feature>
<feature type="domain" description="Fibronectin type-III" evidence="7">
    <location>
        <begin position="259"/>
        <end position="350"/>
    </location>
</feature>
<dbReference type="EMBL" id="JAPMOU010000016">
    <property type="protein sequence ID" value="MDE1463019.1"/>
    <property type="molecule type" value="Genomic_DNA"/>
</dbReference>
<evidence type="ECO:0000259" key="7">
    <source>
        <dbReference type="PROSITE" id="PS50853"/>
    </source>
</evidence>
<feature type="domain" description="Fibronectin type-III" evidence="7">
    <location>
        <begin position="356"/>
        <end position="445"/>
    </location>
</feature>
<dbReference type="Pfam" id="PF07631">
    <property type="entry name" value="PSD4"/>
    <property type="match status" value="1"/>
</dbReference>
<organism evidence="9 10">
    <name type="scientific">Spartinivicinus poritis</name>
    <dbReference type="NCBI Taxonomy" id="2994640"/>
    <lineage>
        <taxon>Bacteria</taxon>
        <taxon>Pseudomonadati</taxon>
        <taxon>Pseudomonadota</taxon>
        <taxon>Gammaproteobacteria</taxon>
        <taxon>Oceanospirillales</taxon>
        <taxon>Zooshikellaceae</taxon>
        <taxon>Spartinivicinus</taxon>
    </lineage>
</organism>
<keyword evidence="2 5" id="KW-0479">Metal-binding</keyword>
<dbReference type="CDD" id="cd00063">
    <property type="entry name" value="FN3"/>
    <property type="match status" value="2"/>
</dbReference>
<accession>A0ABT5UD72</accession>
<dbReference type="InterPro" id="IPR013042">
    <property type="entry name" value="DUF1592"/>
</dbReference>
<keyword evidence="1 5" id="KW-0349">Heme</keyword>
<dbReference type="SUPFAM" id="SSF81296">
    <property type="entry name" value="E set domains"/>
    <property type="match status" value="2"/>
</dbReference>
<keyword evidence="4 5" id="KW-0408">Iron</keyword>
<dbReference type="Proteomes" id="UP001528823">
    <property type="component" value="Unassembled WGS sequence"/>
</dbReference>
<evidence type="ECO:0000256" key="4">
    <source>
        <dbReference type="ARBA" id="ARBA00023004"/>
    </source>
</evidence>
<dbReference type="InterPro" id="IPR013039">
    <property type="entry name" value="DUF1588"/>
</dbReference>
<sequence>MIKQNKCLLPWRSGLSLVSCIGFAVFALNVKANMTPAKPQLRDWYFPTQLPQNPEGNKVKVGWDIWHGNKGDHWKVKVNDQIIHNAKLSSFDSGTKHQHDETEVLLSTAGEYRIVVELCRGIAEQEVCTTSKTKQVLIAAKQPTRPYISWMPRHYQAASGQAKVSLEWNMWWGDNGDHWRLYDNGKLIHSAKIKFNSPKPQKAIHHFELIKNGSHQLKVELCSGQEEQQQCIASTPTTVHVKGATDDNSEPDDGKVPAAPEGLEIGAFLPEELTVGIDWLDKSDNEQGFIVERKVDKANWQQLKKLMTNSTRYFDGNLAEGKQYTYRIASYNKQGQSSYSNTATIDVKPQANKPKAPSELQAKIVDSAVILSWQDNSDNEVQFKVFRQLLPSKDWLLLTNISADVTTFTDSTTIAGKSYQYKAQAVNQQGASAFSNQVTITLPGTDTDPAAKYQADCATCHGDKGQGKGSYPPLTKKIPLAELTQIIHDRMPLGAPKSCVDNCASGIAQYILDNFVKDTNDDDDGDGDIPDDGDNNNPTCNEGSPVPQQLRLLTRYEYKNSIKDLLGVDTAVSENFPVETRVKGFDNNGKIAVVTSRHIDEYFTAAKQLAELAVNQHKDKLLDCKPNGKDCAKRFVQTFGQKAFRRPLSSDEVSRYQQLFANAAGFDNGLKLVIASMLGSPHFLYRSEMGEKQADGYFKLTNWELASLLSYSFWGTMPDNTLFEAAKNNQLTSAEQIKQQAARLLADKRSRKHIKNFSSQWLSATPSQIGNKDNKQFPNFTIKVRKAMDDEIEHFVNHVIFESSGQLSELYQANYVFANKTLAKYYGLNGVDGNDFKKIEVTNGNRGGILTLGSMLATTSHSNEASPIKRGVLVRERLLCQDLPPPPPDVDNTPPGLDPTKTTRERFKAHTENARCQSCHQFIDDVGFGFENFDGAGGYRTVENGKTIDVSGVVRGLEGLGNSTTHNFLGTKPLSELLANSNSAKQCVAVQYYRYTTGHEETKADACAIKVLGHKFKQSNFNLKALLQGITALKSFTLRSQAK</sequence>
<dbReference type="Pfam" id="PF13442">
    <property type="entry name" value="Cytochrome_CBB3"/>
    <property type="match status" value="1"/>
</dbReference>
<dbReference type="Gene3D" id="2.60.40.10">
    <property type="entry name" value="Immunoglobulins"/>
    <property type="match status" value="4"/>
</dbReference>
<evidence type="ECO:0000256" key="3">
    <source>
        <dbReference type="ARBA" id="ARBA00022737"/>
    </source>
</evidence>
<dbReference type="PANTHER" id="PTHR13817">
    <property type="entry name" value="TITIN"/>
    <property type="match status" value="1"/>
</dbReference>
<evidence type="ECO:0000313" key="10">
    <source>
        <dbReference type="Proteomes" id="UP001528823"/>
    </source>
</evidence>
<dbReference type="SMART" id="SM00060">
    <property type="entry name" value="FN3"/>
    <property type="match status" value="2"/>
</dbReference>
<proteinExistence type="predicted"/>
<dbReference type="InterPro" id="IPR013540">
    <property type="entry name" value="ChitinaseA_N"/>
</dbReference>
<dbReference type="InterPro" id="IPR050964">
    <property type="entry name" value="Striated_Muscle_Regulatory"/>
</dbReference>
<dbReference type="Pfam" id="PF07637">
    <property type="entry name" value="PSD5"/>
    <property type="match status" value="1"/>
</dbReference>
<dbReference type="SUPFAM" id="SSF46626">
    <property type="entry name" value="Cytochrome c"/>
    <property type="match status" value="1"/>
</dbReference>
<dbReference type="PANTHER" id="PTHR13817:SF166">
    <property type="entry name" value="NEURONAL IGCAM-RELATED"/>
    <property type="match status" value="1"/>
</dbReference>
<dbReference type="InterPro" id="IPR003961">
    <property type="entry name" value="FN3_dom"/>
</dbReference>
<dbReference type="Gene3D" id="1.10.760.10">
    <property type="entry name" value="Cytochrome c-like domain"/>
    <property type="match status" value="1"/>
</dbReference>
<evidence type="ECO:0000256" key="6">
    <source>
        <dbReference type="SAM" id="MobiDB-lite"/>
    </source>
</evidence>
<protein>
    <submittedName>
        <fullName evidence="9">DUF1592 domain-containing protein</fullName>
    </submittedName>
</protein>
<dbReference type="Pfam" id="PF08329">
    <property type="entry name" value="ChitinaseA_N"/>
    <property type="match status" value="2"/>
</dbReference>
<dbReference type="SUPFAM" id="SSF49265">
    <property type="entry name" value="Fibronectin type III"/>
    <property type="match status" value="1"/>
</dbReference>
<feature type="region of interest" description="Disordered" evidence="6">
    <location>
        <begin position="519"/>
        <end position="546"/>
    </location>
</feature>
<evidence type="ECO:0000313" key="9">
    <source>
        <dbReference type="EMBL" id="MDE1463019.1"/>
    </source>
</evidence>
<keyword evidence="10" id="KW-1185">Reference proteome</keyword>
<comment type="caution">
    <text evidence="9">The sequence shown here is derived from an EMBL/GenBank/DDBJ whole genome shotgun (WGS) entry which is preliminary data.</text>
</comment>
<dbReference type="PROSITE" id="PS51007">
    <property type="entry name" value="CYTC"/>
    <property type="match status" value="1"/>
</dbReference>
<dbReference type="InterPro" id="IPR009056">
    <property type="entry name" value="Cyt_c-like_dom"/>
</dbReference>
<dbReference type="InterPro" id="IPR011478">
    <property type="entry name" value="DUF1585"/>
</dbReference>
<evidence type="ECO:0000256" key="5">
    <source>
        <dbReference type="PROSITE-ProRule" id="PRU00433"/>
    </source>
</evidence>
<dbReference type="Pfam" id="PF07627">
    <property type="entry name" value="PSCyt3"/>
    <property type="match status" value="1"/>
</dbReference>
<dbReference type="Pfam" id="PF07626">
    <property type="entry name" value="PSD3"/>
    <property type="match status" value="1"/>
</dbReference>
<dbReference type="InterPro" id="IPR013036">
    <property type="entry name" value="DUF1587"/>
</dbReference>
<reference evidence="9 10" key="1">
    <citation type="submission" date="2022-11" db="EMBL/GenBank/DDBJ databases">
        <title>Spartinivicinus poritis sp. nov., isolated from scleractinian coral Porites lutea.</title>
        <authorList>
            <person name="Zhang G."/>
            <person name="Cai L."/>
            <person name="Wei Q."/>
        </authorList>
    </citation>
    <scope>NUCLEOTIDE SEQUENCE [LARGE SCALE GENOMIC DNA]</scope>
    <source>
        <strain evidence="9 10">A2-2</strain>
    </source>
</reference>